<dbReference type="GO" id="GO:0003677">
    <property type="term" value="F:DNA binding"/>
    <property type="evidence" value="ECO:0007669"/>
    <property type="project" value="UniProtKB-UniRule"/>
</dbReference>
<dbReference type="GO" id="GO:0006355">
    <property type="term" value="P:regulation of DNA-templated transcription"/>
    <property type="evidence" value="ECO:0007669"/>
    <property type="project" value="InterPro"/>
</dbReference>
<dbReference type="Pfam" id="PF00211">
    <property type="entry name" value="Guanylate_cyc"/>
    <property type="match status" value="1"/>
</dbReference>
<dbReference type="GO" id="GO:0005737">
    <property type="term" value="C:cytoplasm"/>
    <property type="evidence" value="ECO:0007669"/>
    <property type="project" value="TreeGrafter"/>
</dbReference>
<accession>W4MBR9</accession>
<evidence type="ECO:0000256" key="2">
    <source>
        <dbReference type="ARBA" id="ARBA00022840"/>
    </source>
</evidence>
<dbReference type="CDD" id="cd00383">
    <property type="entry name" value="trans_reg_C"/>
    <property type="match status" value="1"/>
</dbReference>
<evidence type="ECO:0000259" key="6">
    <source>
        <dbReference type="PROSITE" id="PS50125"/>
    </source>
</evidence>
<feature type="non-terminal residue" evidence="8">
    <location>
        <position position="1"/>
    </location>
</feature>
<feature type="domain" description="Guanylate cyclase" evidence="6">
    <location>
        <begin position="135"/>
        <end position="267"/>
    </location>
</feature>
<name>W4MBR9_9BACT</name>
<dbReference type="InterPro" id="IPR016032">
    <property type="entry name" value="Sig_transdc_resp-reg_C-effctor"/>
</dbReference>
<dbReference type="GO" id="GO:0000160">
    <property type="term" value="P:phosphorelay signal transduction system"/>
    <property type="evidence" value="ECO:0007669"/>
    <property type="project" value="InterPro"/>
</dbReference>
<dbReference type="GO" id="GO:0009190">
    <property type="term" value="P:cyclic nucleotide biosynthetic process"/>
    <property type="evidence" value="ECO:0007669"/>
    <property type="project" value="InterPro"/>
</dbReference>
<comment type="caution">
    <text evidence="8">The sequence shown here is derived from an EMBL/GenBank/DDBJ whole genome shotgun (WGS) entry which is preliminary data.</text>
</comment>
<evidence type="ECO:0000256" key="3">
    <source>
        <dbReference type="ARBA" id="ARBA00023125"/>
    </source>
</evidence>
<dbReference type="SMART" id="SM00044">
    <property type="entry name" value="CYCc"/>
    <property type="match status" value="1"/>
</dbReference>
<organism evidence="8 9">
    <name type="scientific">Candidatus Entotheonella gemina</name>
    <dbReference type="NCBI Taxonomy" id="1429439"/>
    <lineage>
        <taxon>Bacteria</taxon>
        <taxon>Pseudomonadati</taxon>
        <taxon>Nitrospinota/Tectimicrobiota group</taxon>
        <taxon>Candidatus Tectimicrobiota</taxon>
        <taxon>Candidatus Entotheonellia</taxon>
        <taxon>Candidatus Entotheonellales</taxon>
        <taxon>Candidatus Entotheonellaceae</taxon>
        <taxon>Candidatus Entotheonella</taxon>
    </lineage>
</organism>
<keyword evidence="9" id="KW-1185">Reference proteome</keyword>
<evidence type="ECO:0008006" key="10">
    <source>
        <dbReference type="Google" id="ProtNLM"/>
    </source>
</evidence>
<keyword evidence="1" id="KW-0547">Nucleotide-binding</keyword>
<keyword evidence="2" id="KW-0067">ATP-binding</keyword>
<feature type="DNA-binding region" description="OmpR/PhoB-type" evidence="4">
    <location>
        <begin position="1"/>
        <end position="87"/>
    </location>
</feature>
<evidence type="ECO:0000256" key="4">
    <source>
        <dbReference type="PROSITE-ProRule" id="PRU01091"/>
    </source>
</evidence>
<dbReference type="CDD" id="cd07302">
    <property type="entry name" value="CHD"/>
    <property type="match status" value="1"/>
</dbReference>
<dbReference type="GO" id="GO:0004016">
    <property type="term" value="F:adenylate cyclase activity"/>
    <property type="evidence" value="ECO:0007669"/>
    <property type="project" value="UniProtKB-ARBA"/>
</dbReference>
<dbReference type="InterPro" id="IPR029787">
    <property type="entry name" value="Nucleotide_cyclase"/>
</dbReference>
<dbReference type="PANTHER" id="PTHR16305:SF28">
    <property type="entry name" value="GUANYLATE CYCLASE DOMAIN-CONTAINING PROTEIN"/>
    <property type="match status" value="1"/>
</dbReference>
<dbReference type="SUPFAM" id="SSF52540">
    <property type="entry name" value="P-loop containing nucleoside triphosphate hydrolases"/>
    <property type="match status" value="1"/>
</dbReference>
<dbReference type="InterPro" id="IPR001867">
    <property type="entry name" value="OmpR/PhoB-type_DNA-bd"/>
</dbReference>
<dbReference type="SUPFAM" id="SSF55073">
    <property type="entry name" value="Nucleotide cyclase"/>
    <property type="match status" value="1"/>
</dbReference>
<gene>
    <name evidence="8" type="ORF">ETSY2_09970</name>
</gene>
<dbReference type="PATRIC" id="fig|1429439.4.peg.1706"/>
<dbReference type="InterPro" id="IPR027417">
    <property type="entry name" value="P-loop_NTPase"/>
</dbReference>
<keyword evidence="3 4" id="KW-0238">DNA-binding</keyword>
<dbReference type="PROSITE" id="PS50125">
    <property type="entry name" value="GUANYLATE_CYCLASE_2"/>
    <property type="match status" value="1"/>
</dbReference>
<dbReference type="HOGENOM" id="CLU_308724_0_0_7"/>
<dbReference type="Gene3D" id="3.30.70.1230">
    <property type="entry name" value="Nucleotide cyclase"/>
    <property type="match status" value="1"/>
</dbReference>
<feature type="region of interest" description="Disordered" evidence="5">
    <location>
        <begin position="92"/>
        <end position="126"/>
    </location>
</feature>
<feature type="domain" description="OmpR/PhoB-type" evidence="7">
    <location>
        <begin position="1"/>
        <end position="87"/>
    </location>
</feature>
<dbReference type="AlphaFoldDB" id="W4MBR9"/>
<dbReference type="PANTHER" id="PTHR16305">
    <property type="entry name" value="TESTICULAR SOLUBLE ADENYLYL CYCLASE"/>
    <property type="match status" value="1"/>
</dbReference>
<dbReference type="EMBL" id="AZHX01000406">
    <property type="protein sequence ID" value="ETX07658.1"/>
    <property type="molecule type" value="Genomic_DNA"/>
</dbReference>
<dbReference type="Pfam" id="PF00486">
    <property type="entry name" value="Trans_reg_C"/>
    <property type="match status" value="1"/>
</dbReference>
<evidence type="ECO:0000256" key="1">
    <source>
        <dbReference type="ARBA" id="ARBA00022741"/>
    </source>
</evidence>
<dbReference type="GO" id="GO:0005524">
    <property type="term" value="F:ATP binding"/>
    <property type="evidence" value="ECO:0007669"/>
    <property type="project" value="UniProtKB-KW"/>
</dbReference>
<evidence type="ECO:0000259" key="7">
    <source>
        <dbReference type="PROSITE" id="PS51755"/>
    </source>
</evidence>
<dbReference type="PROSITE" id="PS51755">
    <property type="entry name" value="OMPR_PHOB"/>
    <property type="match status" value="1"/>
</dbReference>
<dbReference type="Gene3D" id="1.10.10.10">
    <property type="entry name" value="Winged helix-like DNA-binding domain superfamily/Winged helix DNA-binding domain"/>
    <property type="match status" value="1"/>
</dbReference>
<evidence type="ECO:0000256" key="5">
    <source>
        <dbReference type="SAM" id="MobiDB-lite"/>
    </source>
</evidence>
<dbReference type="InterPro" id="IPR036388">
    <property type="entry name" value="WH-like_DNA-bd_sf"/>
</dbReference>
<dbReference type="InterPro" id="IPR001054">
    <property type="entry name" value="A/G_cyclase"/>
</dbReference>
<dbReference type="Proteomes" id="UP000019140">
    <property type="component" value="Unassembled WGS sequence"/>
</dbReference>
<sequence length="955" mass="106160">NTTYSLYRADQLIQLRPKAFQVLAYLLSHHDRVVTKQELAEQLWPDQFITDAVMENTLKAARQAVGDSGRTQAIIQTLRGVGYRVVASVTTDSETPAVDQPQEQVEHAIQPEPTSPDPVSSNDPRISSAERRQLTVLFCDVVDSTAHSSQMELEDYLELIQSYQNTCAEVIQNLEGHLAQRLGNGLLAYFGYPLAHEDDAHRAIRAGLAIIDALKPLSHRLEQEVGIGLAVRLGIHTGLVIIGEIGDGERGESLAIGETPHLAVRLQDVAEPDTVVISAATSRLVRGYFTLNELRGDARKEVATDEKIFQVIASTGVQNRLDVVGADRLTPMVNREAELSLFLEYWDQVQEGRGRIIVLNGEAGIGKSRLALAMRALLDEGTSIQLECRCSPYDQNSALYPVMELSHRLLRWQAHETSHARLRKLKTALSQLTLPLEKSLPLMASLLGLPLDDVGYPPLTQSPQRQREQTLEVILEITLELTSQQPVFLLVEDLHWADPSTLELLDLLVEQVPASQLCLVCSCRPSYSATWGNRSYCFEINLGRLSQRHVETMVVGITRGKQLPADVLGQVDEKTDGVPLFVEELTKMLLDTELLRDAGDQYDLVAPLPDVTIPATLYDSLMARLDRLDTAKSVAQLGATLGRQFSYELLREVSPWDEGVLQQGLRQLIDAELVFQRGLSVQATYMFKHSLVQEISYRSLVRDTRQHYHQRTAEVLVEQFPALVEAQPERLAYHFTEAGLPEQALPHWCQAGLRAFERSAYIEASRHLAMGLELLATLPDTPERAHQELMLQSVLGPVLIGTKGWAASETGEVYTRARALCQRIGQSPQLFPALWGLYGYYSVRGEYQAAYELAKQILDLAESQNNTGFFVQACFASGLIAFIFGELSIAQTYVAQGHAVYNHQQHNAYSFLYGNNPGVSCLCFDALTLWHLGYPEQALARTGGCRSSRADVALL</sequence>
<dbReference type="InterPro" id="IPR041664">
    <property type="entry name" value="AAA_16"/>
</dbReference>
<proteinExistence type="predicted"/>
<dbReference type="SMART" id="SM00862">
    <property type="entry name" value="Trans_reg_C"/>
    <property type="match status" value="1"/>
</dbReference>
<dbReference type="SUPFAM" id="SSF46894">
    <property type="entry name" value="C-terminal effector domain of the bipartite response regulators"/>
    <property type="match status" value="1"/>
</dbReference>
<reference evidence="8 9" key="1">
    <citation type="journal article" date="2014" name="Nature">
        <title>An environmental bacterial taxon with a large and distinct metabolic repertoire.</title>
        <authorList>
            <person name="Wilson M.C."/>
            <person name="Mori T."/>
            <person name="Ruckert C."/>
            <person name="Uria A.R."/>
            <person name="Helf M.J."/>
            <person name="Takada K."/>
            <person name="Gernert C."/>
            <person name="Steffens U.A."/>
            <person name="Heycke N."/>
            <person name="Schmitt S."/>
            <person name="Rinke C."/>
            <person name="Helfrich E.J."/>
            <person name="Brachmann A.O."/>
            <person name="Gurgui C."/>
            <person name="Wakimoto T."/>
            <person name="Kracht M."/>
            <person name="Crusemann M."/>
            <person name="Hentschel U."/>
            <person name="Abe I."/>
            <person name="Matsunaga S."/>
            <person name="Kalinowski J."/>
            <person name="Takeyama H."/>
            <person name="Piel J."/>
        </authorList>
    </citation>
    <scope>NUCLEOTIDE SEQUENCE [LARGE SCALE GENOMIC DNA]</scope>
    <source>
        <strain evidence="9">TSY2</strain>
    </source>
</reference>
<protein>
    <recommendedName>
        <fullName evidence="10">OmpR/PhoB-type domain-containing protein</fullName>
    </recommendedName>
</protein>
<evidence type="ECO:0000313" key="8">
    <source>
        <dbReference type="EMBL" id="ETX07658.1"/>
    </source>
</evidence>
<dbReference type="Pfam" id="PF13191">
    <property type="entry name" value="AAA_16"/>
    <property type="match status" value="1"/>
</dbReference>
<evidence type="ECO:0000313" key="9">
    <source>
        <dbReference type="Proteomes" id="UP000019140"/>
    </source>
</evidence>